<organism evidence="1 2">
    <name type="scientific">Paramecium primaurelia</name>
    <dbReference type="NCBI Taxonomy" id="5886"/>
    <lineage>
        <taxon>Eukaryota</taxon>
        <taxon>Sar</taxon>
        <taxon>Alveolata</taxon>
        <taxon>Ciliophora</taxon>
        <taxon>Intramacronucleata</taxon>
        <taxon>Oligohymenophorea</taxon>
        <taxon>Peniculida</taxon>
        <taxon>Parameciidae</taxon>
        <taxon>Paramecium</taxon>
    </lineage>
</organism>
<accession>A0A8S1L6W2</accession>
<sequence length="124" mass="14535">MSQQEEIQQQAQIKPSPDCIEYKLNFYHLHGIQSCPYCNKPETQQIPKELTNEDIEKYQNEVLQKQKDLLIDIDPEDPDQMMDLFEKYKDCPCCKGLVLNCEGVICEQLGLCYCIQKDLQDRQS</sequence>
<proteinExistence type="predicted"/>
<evidence type="ECO:0000313" key="2">
    <source>
        <dbReference type="Proteomes" id="UP000688137"/>
    </source>
</evidence>
<dbReference type="Proteomes" id="UP000688137">
    <property type="component" value="Unassembled WGS sequence"/>
</dbReference>
<dbReference type="EMBL" id="CAJJDM010000030">
    <property type="protein sequence ID" value="CAD8061283.1"/>
    <property type="molecule type" value="Genomic_DNA"/>
</dbReference>
<evidence type="ECO:0000313" key="1">
    <source>
        <dbReference type="EMBL" id="CAD8061283.1"/>
    </source>
</evidence>
<reference evidence="1" key="1">
    <citation type="submission" date="2021-01" db="EMBL/GenBank/DDBJ databases">
        <authorList>
            <consortium name="Genoscope - CEA"/>
            <person name="William W."/>
        </authorList>
    </citation>
    <scope>NUCLEOTIDE SEQUENCE</scope>
</reference>
<protein>
    <submittedName>
        <fullName evidence="1">Uncharacterized protein</fullName>
    </submittedName>
</protein>
<gene>
    <name evidence="1" type="ORF">PPRIM_AZ9-3.1.T0310231</name>
</gene>
<dbReference type="AlphaFoldDB" id="A0A8S1L6W2"/>
<comment type="caution">
    <text evidence="1">The sequence shown here is derived from an EMBL/GenBank/DDBJ whole genome shotgun (WGS) entry which is preliminary data.</text>
</comment>
<keyword evidence="2" id="KW-1185">Reference proteome</keyword>
<name>A0A8S1L6W2_PARPR</name>